<evidence type="ECO:0000256" key="2">
    <source>
        <dbReference type="ARBA" id="ARBA00009670"/>
    </source>
</evidence>
<gene>
    <name evidence="8" type="ORF">DGAL_LOCUS13176</name>
</gene>
<accession>A0A8J2WM10</accession>
<dbReference type="PANTHER" id="PTHR43851:SF3">
    <property type="entry name" value="COENZYME Q8"/>
    <property type="match status" value="1"/>
</dbReference>
<feature type="domain" description="ABC1 atypical kinase-like" evidence="7">
    <location>
        <begin position="332"/>
        <end position="572"/>
    </location>
</feature>
<dbReference type="Proteomes" id="UP000789390">
    <property type="component" value="Unassembled WGS sequence"/>
</dbReference>
<dbReference type="PANTHER" id="PTHR43851">
    <property type="match status" value="1"/>
</dbReference>
<dbReference type="SUPFAM" id="SSF56112">
    <property type="entry name" value="Protein kinase-like (PK-like)"/>
    <property type="match status" value="1"/>
</dbReference>
<evidence type="ECO:0000256" key="4">
    <source>
        <dbReference type="ARBA" id="ARBA00022741"/>
    </source>
</evidence>
<dbReference type="OrthoDB" id="201153at2759"/>
<evidence type="ECO:0000313" key="9">
    <source>
        <dbReference type="Proteomes" id="UP000789390"/>
    </source>
</evidence>
<comment type="caution">
    <text evidence="8">The sequence shown here is derived from an EMBL/GenBank/DDBJ whole genome shotgun (WGS) entry which is preliminary data.</text>
</comment>
<comment type="similarity">
    <text evidence="2">Belongs to the protein kinase superfamily. ADCK protein kinase family.</text>
</comment>
<evidence type="ECO:0000256" key="6">
    <source>
        <dbReference type="SAM" id="MobiDB-lite"/>
    </source>
</evidence>
<sequence>MSKFRGTDVLLVLRGLKAVSRAATNITEAELKEAWASSSSSRPGLKNLFAKSYNPENVSKDVKEAIGRSLAVVEGLKEYSVIAAQRLIKVNLNSTESLYQTTPIAQEFLGSNFQQGINFESSHNELSPLQSDLDTSLMYPMDSSPSSGLSLQEANENVLSNEKISGSSSSSLSASSFKSPVRFQKSNINSHTPPKVEQKSETQPASVKPTIPIPPVARKNRGSKLSETSREISVPSSRISRIVSYGSLAAGLGMGALAEISRRTFGMNETKATEHNTKAILDSNPFLTDSNAERIVNTLCKVRGAALKLGQMLSMQDNALINPQLQKIFERVRQSADFMPVRQMESVLIQEIGPDWRSKLQDFQEKPFAAASIGQVHSATLLDGREVAMKIQYPGVAKGIESDINNLVTVMNVWNILPKGMYLDEFIKVAKLELSWEVDYVREAECTKRFASLVKDMPYYKVPEIVDELCTKQIFTSEFVEGISMEECMRLDQETRNHVAEKILLLCLLEVFQFRFMQTDPNWANFMYNPVTREIILIDFGASREYSKEFVDNYIKVIEGAAKGDRKQVLDYSLILGFLTGYESKVMKDAHVEAVMVLGEAFRHNEPFDFGTQDTTRRIQKLIPVLLSHRLCPPPQETYSLHRKMSGAFLLCAKLGAKINCKLFFDNIIGSYHAKTAQ</sequence>
<feature type="compositionally biased region" description="Polar residues" evidence="6">
    <location>
        <begin position="143"/>
        <end position="153"/>
    </location>
</feature>
<reference evidence="8" key="1">
    <citation type="submission" date="2021-11" db="EMBL/GenBank/DDBJ databases">
        <authorList>
            <person name="Schell T."/>
        </authorList>
    </citation>
    <scope>NUCLEOTIDE SEQUENCE</scope>
    <source>
        <strain evidence="8">M5</strain>
    </source>
</reference>
<dbReference type="InterPro" id="IPR011009">
    <property type="entry name" value="Kinase-like_dom_sf"/>
</dbReference>
<keyword evidence="4" id="KW-0547">Nucleotide-binding</keyword>
<dbReference type="GO" id="GO:0005524">
    <property type="term" value="F:ATP binding"/>
    <property type="evidence" value="ECO:0007669"/>
    <property type="project" value="UniProtKB-KW"/>
</dbReference>
<dbReference type="InterPro" id="IPR004147">
    <property type="entry name" value="ABC1_dom"/>
</dbReference>
<proteinExistence type="inferred from homology"/>
<protein>
    <recommendedName>
        <fullName evidence="7">ABC1 atypical kinase-like domain-containing protein</fullName>
    </recommendedName>
</protein>
<evidence type="ECO:0000256" key="5">
    <source>
        <dbReference type="ARBA" id="ARBA00022840"/>
    </source>
</evidence>
<feature type="region of interest" description="Disordered" evidence="6">
    <location>
        <begin position="184"/>
        <end position="231"/>
    </location>
</feature>
<dbReference type="InterPro" id="IPR051409">
    <property type="entry name" value="Atypical_kinase_ADCK"/>
</dbReference>
<evidence type="ECO:0000313" key="8">
    <source>
        <dbReference type="EMBL" id="CAH0109692.1"/>
    </source>
</evidence>
<dbReference type="EMBL" id="CAKKLH010000294">
    <property type="protein sequence ID" value="CAH0109692.1"/>
    <property type="molecule type" value="Genomic_DNA"/>
</dbReference>
<keyword evidence="9" id="KW-1185">Reference proteome</keyword>
<evidence type="ECO:0000259" key="7">
    <source>
        <dbReference type="Pfam" id="PF03109"/>
    </source>
</evidence>
<dbReference type="GO" id="GO:0016740">
    <property type="term" value="F:transferase activity"/>
    <property type="evidence" value="ECO:0007669"/>
    <property type="project" value="UniProtKB-KW"/>
</dbReference>
<dbReference type="CDD" id="cd13970">
    <property type="entry name" value="ABC1_ADCK3"/>
    <property type="match status" value="1"/>
</dbReference>
<keyword evidence="3" id="KW-0808">Transferase</keyword>
<dbReference type="InterPro" id="IPR034646">
    <property type="entry name" value="ADCK3_dom"/>
</dbReference>
<name>A0A8J2WM10_9CRUS</name>
<dbReference type="Pfam" id="PF03109">
    <property type="entry name" value="ABC1"/>
    <property type="match status" value="1"/>
</dbReference>
<keyword evidence="5" id="KW-0067">ATP-binding</keyword>
<evidence type="ECO:0000256" key="3">
    <source>
        <dbReference type="ARBA" id="ARBA00022679"/>
    </source>
</evidence>
<feature type="region of interest" description="Disordered" evidence="6">
    <location>
        <begin position="134"/>
        <end position="153"/>
    </location>
</feature>
<comment type="pathway">
    <text evidence="1">Cofactor biosynthesis; ubiquinone biosynthesis.</text>
</comment>
<organism evidence="8 9">
    <name type="scientific">Daphnia galeata</name>
    <dbReference type="NCBI Taxonomy" id="27404"/>
    <lineage>
        <taxon>Eukaryota</taxon>
        <taxon>Metazoa</taxon>
        <taxon>Ecdysozoa</taxon>
        <taxon>Arthropoda</taxon>
        <taxon>Crustacea</taxon>
        <taxon>Branchiopoda</taxon>
        <taxon>Diplostraca</taxon>
        <taxon>Cladocera</taxon>
        <taxon>Anomopoda</taxon>
        <taxon>Daphniidae</taxon>
        <taxon>Daphnia</taxon>
    </lineage>
</organism>
<evidence type="ECO:0000256" key="1">
    <source>
        <dbReference type="ARBA" id="ARBA00004749"/>
    </source>
</evidence>
<dbReference type="AlphaFoldDB" id="A0A8J2WM10"/>
<dbReference type="GO" id="GO:0006744">
    <property type="term" value="P:ubiquinone biosynthetic process"/>
    <property type="evidence" value="ECO:0007669"/>
    <property type="project" value="TreeGrafter"/>
</dbReference>